<evidence type="ECO:0000313" key="22">
    <source>
        <dbReference type="Proteomes" id="UP000284742"/>
    </source>
</evidence>
<evidence type="ECO:0000313" key="27">
    <source>
        <dbReference type="Proteomes" id="UP000358366"/>
    </source>
</evidence>
<evidence type="ECO:0000313" key="16">
    <source>
        <dbReference type="Proteomes" id="UP000261055"/>
    </source>
</evidence>
<dbReference type="Proteomes" id="UP000580130">
    <property type="component" value="Unassembled WGS sequence"/>
</dbReference>
<name>A0A395XNQ2_9FIRM</name>
<evidence type="ECO:0000313" key="4">
    <source>
        <dbReference type="EMBL" id="RGO47860.1"/>
    </source>
</evidence>
<dbReference type="Proteomes" id="UP000260841">
    <property type="component" value="Unassembled WGS sequence"/>
</dbReference>
<dbReference type="EMBL" id="QRQQ01000013">
    <property type="protein sequence ID" value="RHN14257.1"/>
    <property type="molecule type" value="Genomic_DNA"/>
</dbReference>
<dbReference type="EMBL" id="QRWH01000022">
    <property type="protein sequence ID" value="RGT06763.1"/>
    <property type="molecule type" value="Genomic_DNA"/>
</dbReference>
<evidence type="ECO:0000313" key="12">
    <source>
        <dbReference type="EMBL" id="RHL89712.1"/>
    </source>
</evidence>
<dbReference type="EMBL" id="CABHNI010000027">
    <property type="protein sequence ID" value="VUX06922.1"/>
    <property type="molecule type" value="Genomic_DNA"/>
</dbReference>
<evidence type="ECO:0000313" key="21">
    <source>
        <dbReference type="Proteomes" id="UP000284152"/>
    </source>
</evidence>
<evidence type="ECO:0000313" key="5">
    <source>
        <dbReference type="EMBL" id="RGS73551.1"/>
    </source>
</evidence>
<evidence type="ECO:0000313" key="13">
    <source>
        <dbReference type="EMBL" id="RHN14257.1"/>
    </source>
</evidence>
<proteinExistence type="predicted"/>
<evidence type="ECO:0000313" key="25">
    <source>
        <dbReference type="Proteomes" id="UP000285652"/>
    </source>
</evidence>
<evidence type="ECO:0000313" key="6">
    <source>
        <dbReference type="EMBL" id="RGT06763.1"/>
    </source>
</evidence>
<evidence type="ECO:0000313" key="1">
    <source>
        <dbReference type="EMBL" id="NME56648.1"/>
    </source>
</evidence>
<dbReference type="EMBL" id="JABAFX010000006">
    <property type="protein sequence ID" value="NME56648.1"/>
    <property type="molecule type" value="Genomic_DNA"/>
</dbReference>
<accession>A0A395XNQ2</accession>
<dbReference type="RefSeq" id="WP_005331225.1">
    <property type="nucleotide sequence ID" value="NZ_CABHNI010000027.1"/>
</dbReference>
<evidence type="ECO:0000313" key="8">
    <source>
        <dbReference type="EMBL" id="RHA65185.1"/>
    </source>
</evidence>
<keyword evidence="16" id="KW-1185">Reference proteome</keyword>
<evidence type="ECO:0000313" key="17">
    <source>
        <dbReference type="Proteomes" id="UP000261324"/>
    </source>
</evidence>
<dbReference type="Pfam" id="PF06949">
    <property type="entry name" value="DUF1292"/>
    <property type="match status" value="1"/>
</dbReference>
<reference evidence="14 27" key="2">
    <citation type="submission" date="2019-07" db="EMBL/GenBank/DDBJ databases">
        <authorList>
            <person name="Hibberd C M."/>
            <person name="Gehrig L. J."/>
            <person name="Chang H.-W."/>
            <person name="Venkatesh S."/>
        </authorList>
    </citation>
    <scope>NUCLEOTIDE SEQUENCE [LARGE SCALE GENOMIC DNA]</scope>
    <source>
        <strain evidence="14">Dorea_formicigenerans_SSTS_Bg7063</strain>
    </source>
</reference>
<sequence>MCEHCHEEEYNAVILNLEDQDLECGVITIFEMDGQDYIALFPMDENGEPASDDVYLYRYHDDGDEPEIEYIDDEDELNAASDCFDEWLDEQEFLDSDE</sequence>
<evidence type="ECO:0000313" key="9">
    <source>
        <dbReference type="EMBL" id="RHB43112.1"/>
    </source>
</evidence>
<evidence type="ECO:0000313" key="26">
    <source>
        <dbReference type="Proteomes" id="UP000285981"/>
    </source>
</evidence>
<dbReference type="GeneID" id="92864603"/>
<dbReference type="Proteomes" id="UP000284152">
    <property type="component" value="Unassembled WGS sequence"/>
</dbReference>
<evidence type="ECO:0000313" key="24">
    <source>
        <dbReference type="Proteomes" id="UP000285642"/>
    </source>
</evidence>
<dbReference type="EMBL" id="QRPD01000002">
    <property type="protein sequence ID" value="RHL89712.1"/>
    <property type="molecule type" value="Genomic_DNA"/>
</dbReference>
<dbReference type="EMBL" id="QSFS01000028">
    <property type="protein sequence ID" value="RHA65185.1"/>
    <property type="molecule type" value="Genomic_DNA"/>
</dbReference>
<evidence type="ECO:0000313" key="15">
    <source>
        <dbReference type="Proteomes" id="UP000260841"/>
    </source>
</evidence>
<dbReference type="Proteomes" id="UP000285981">
    <property type="component" value="Unassembled WGS sequence"/>
</dbReference>
<evidence type="ECO:0000313" key="3">
    <source>
        <dbReference type="EMBL" id="RGN87610.1"/>
    </source>
</evidence>
<dbReference type="Proteomes" id="UP000261055">
    <property type="component" value="Unassembled WGS sequence"/>
</dbReference>
<evidence type="ECO:0000313" key="10">
    <source>
        <dbReference type="EMBL" id="RHC10472.1"/>
    </source>
</evidence>
<dbReference type="Proteomes" id="UP000285652">
    <property type="component" value="Unassembled WGS sequence"/>
</dbReference>
<dbReference type="EMBL" id="QSRA01000036">
    <property type="protein sequence ID" value="RGK77803.1"/>
    <property type="molecule type" value="Genomic_DNA"/>
</dbReference>
<evidence type="ECO:0000313" key="7">
    <source>
        <dbReference type="EMBL" id="RGW53942.1"/>
    </source>
</evidence>
<dbReference type="Proteomes" id="UP000266376">
    <property type="component" value="Unassembled WGS sequence"/>
</dbReference>
<dbReference type="EMBL" id="QSHK01000001">
    <property type="protein sequence ID" value="RHC10472.1"/>
    <property type="molecule type" value="Genomic_DNA"/>
</dbReference>
<evidence type="ECO:0000313" key="28">
    <source>
        <dbReference type="Proteomes" id="UP000580130"/>
    </source>
</evidence>
<dbReference type="EMBL" id="QSVQ01000019">
    <property type="protein sequence ID" value="RGO47860.1"/>
    <property type="molecule type" value="Genomic_DNA"/>
</dbReference>
<dbReference type="Proteomes" id="UP000284742">
    <property type="component" value="Unassembled WGS sequence"/>
</dbReference>
<evidence type="ECO:0000313" key="19">
    <source>
        <dbReference type="Proteomes" id="UP000283325"/>
    </source>
</evidence>
<dbReference type="EMBL" id="QRVU01000003">
    <property type="protein sequence ID" value="RGS73551.1"/>
    <property type="molecule type" value="Genomic_DNA"/>
</dbReference>
<evidence type="ECO:0000313" key="23">
    <source>
        <dbReference type="Proteomes" id="UP000284883"/>
    </source>
</evidence>
<dbReference type="EMBL" id="QSAJ01000013">
    <property type="protein sequence ID" value="RGW53942.1"/>
    <property type="molecule type" value="Genomic_DNA"/>
</dbReference>
<dbReference type="AlphaFoldDB" id="A0A395XNQ2"/>
<protein>
    <submittedName>
        <fullName evidence="7">DUF1292 domain-containing protein</fullName>
    </submittedName>
</protein>
<dbReference type="EMBL" id="QSGQ01000001">
    <property type="protein sequence ID" value="RHB43112.1"/>
    <property type="molecule type" value="Genomic_DNA"/>
</dbReference>
<dbReference type="Proteomes" id="UP000358366">
    <property type="component" value="Unassembled WGS sequence"/>
</dbReference>
<reference evidence="1 28" key="3">
    <citation type="submission" date="2020-04" db="EMBL/GenBank/DDBJ databases">
        <authorList>
            <person name="Hitch T.C.A."/>
            <person name="Wylensek D."/>
            <person name="Clavel T."/>
        </authorList>
    </citation>
    <scope>NUCLEOTIDE SEQUENCE [LARGE SCALE GENOMIC DNA]</scope>
    <source>
        <strain evidence="1 28">BSM-383-APC-5F</strain>
    </source>
</reference>
<dbReference type="Proteomes" id="UP000285642">
    <property type="component" value="Unassembled WGS sequence"/>
</dbReference>
<evidence type="ECO:0000313" key="18">
    <source>
        <dbReference type="Proteomes" id="UP000266376"/>
    </source>
</evidence>
<dbReference type="Proteomes" id="UP000261324">
    <property type="component" value="Unassembled WGS sequence"/>
</dbReference>
<evidence type="ECO:0000313" key="14">
    <source>
        <dbReference type="EMBL" id="VUX06922.1"/>
    </source>
</evidence>
<reference evidence="15 16" key="1">
    <citation type="submission" date="2018-08" db="EMBL/GenBank/DDBJ databases">
        <title>A genome reference for cultivated species of the human gut microbiota.</title>
        <authorList>
            <person name="Zou Y."/>
            <person name="Xue W."/>
            <person name="Luo G."/>
        </authorList>
    </citation>
    <scope>NUCLEOTIDE SEQUENCE [LARGE SCALE GENOMIC DNA]</scope>
    <source>
        <strain evidence="7 18">AF12-11</strain>
        <strain evidence="6 20">AF19-4AC</strain>
        <strain evidence="5 26">AF21-25</strain>
        <strain evidence="13 25">AF31-13BH</strain>
        <strain evidence="12 19">AF36-1BH</strain>
        <strain evidence="11 21">AF42-21</strain>
        <strain evidence="10 22">AM37-5</strain>
        <strain evidence="9 23">AM40-15AC</strain>
        <strain evidence="8 24">AM42-8</strain>
        <strain evidence="4 16">OM02-12</strain>
        <strain evidence="3 15">OM03-2</strain>
        <strain evidence="2 17">TF09-3</strain>
    </source>
</reference>
<dbReference type="Proteomes" id="UP000283630">
    <property type="component" value="Unassembled WGS sequence"/>
</dbReference>
<dbReference type="EMBL" id="QSVB01000027">
    <property type="protein sequence ID" value="RGN87610.1"/>
    <property type="molecule type" value="Genomic_DNA"/>
</dbReference>
<dbReference type="Proteomes" id="UP000284883">
    <property type="component" value="Unassembled WGS sequence"/>
</dbReference>
<dbReference type="Proteomes" id="UP000283325">
    <property type="component" value="Unassembled WGS sequence"/>
</dbReference>
<evidence type="ECO:0000313" key="11">
    <source>
        <dbReference type="EMBL" id="RHK62428.1"/>
    </source>
</evidence>
<dbReference type="InterPro" id="IPR009711">
    <property type="entry name" value="UPF0473"/>
</dbReference>
<organism evidence="7 18">
    <name type="scientific">Dorea formicigenerans</name>
    <dbReference type="NCBI Taxonomy" id="39486"/>
    <lineage>
        <taxon>Bacteria</taxon>
        <taxon>Bacillati</taxon>
        <taxon>Bacillota</taxon>
        <taxon>Clostridia</taxon>
        <taxon>Lachnospirales</taxon>
        <taxon>Lachnospiraceae</taxon>
        <taxon>Dorea</taxon>
    </lineage>
</organism>
<gene>
    <name evidence="14" type="ORF">DFSSTS7063_01492</name>
    <name evidence="11" type="ORF">DW054_10515</name>
    <name evidence="10" type="ORF">DW860_00050</name>
    <name evidence="9" type="ORF">DW885_03640</name>
    <name evidence="8" type="ORF">DW924_15715</name>
    <name evidence="7" type="ORF">DWV67_06755</name>
    <name evidence="6" type="ORF">DWX53_14975</name>
    <name evidence="5" type="ORF">DWX78_00835</name>
    <name evidence="13" type="ORF">DWZ24_13195</name>
    <name evidence="12" type="ORF">DWZ98_02605</name>
    <name evidence="4" type="ORF">DXB12_13665</name>
    <name evidence="3" type="ORF">DXB36_15300</name>
    <name evidence="2" type="ORF">DXC93_16205</name>
    <name evidence="1" type="ORF">HF855_04195</name>
</gene>
<evidence type="ECO:0000313" key="20">
    <source>
        <dbReference type="Proteomes" id="UP000283630"/>
    </source>
</evidence>
<dbReference type="EMBL" id="QRNS01000015">
    <property type="protein sequence ID" value="RHK62428.1"/>
    <property type="molecule type" value="Genomic_DNA"/>
</dbReference>
<evidence type="ECO:0000313" key="2">
    <source>
        <dbReference type="EMBL" id="RGK77803.1"/>
    </source>
</evidence>